<comment type="caution">
    <text evidence="1">The sequence shown here is derived from an EMBL/GenBank/DDBJ whole genome shotgun (WGS) entry which is preliminary data.</text>
</comment>
<protein>
    <submittedName>
        <fullName evidence="1">Uncharacterized protein</fullName>
    </submittedName>
</protein>
<accession>X1VPU6</accession>
<dbReference type="EMBL" id="BARW01040526">
    <property type="protein sequence ID" value="GAJ18601.1"/>
    <property type="molecule type" value="Genomic_DNA"/>
</dbReference>
<reference evidence="1" key="1">
    <citation type="journal article" date="2014" name="Front. Microbiol.">
        <title>High frequency of phylogenetically diverse reductive dehalogenase-homologous genes in deep subseafloor sedimentary metagenomes.</title>
        <authorList>
            <person name="Kawai M."/>
            <person name="Futagami T."/>
            <person name="Toyoda A."/>
            <person name="Takaki Y."/>
            <person name="Nishi S."/>
            <person name="Hori S."/>
            <person name="Arai W."/>
            <person name="Tsubouchi T."/>
            <person name="Morono Y."/>
            <person name="Uchiyama I."/>
            <person name="Ito T."/>
            <person name="Fujiyama A."/>
            <person name="Inagaki F."/>
            <person name="Takami H."/>
        </authorList>
    </citation>
    <scope>NUCLEOTIDE SEQUENCE</scope>
    <source>
        <strain evidence="1">Expedition CK06-06</strain>
    </source>
</reference>
<proteinExistence type="predicted"/>
<evidence type="ECO:0000313" key="1">
    <source>
        <dbReference type="EMBL" id="GAJ18601.1"/>
    </source>
</evidence>
<gene>
    <name evidence="1" type="ORF">S12H4_61185</name>
</gene>
<sequence length="38" mass="4134">FGAGNLGNVRNNITIFARHTLLPSGVQDGRYKENCGEN</sequence>
<organism evidence="1">
    <name type="scientific">marine sediment metagenome</name>
    <dbReference type="NCBI Taxonomy" id="412755"/>
    <lineage>
        <taxon>unclassified sequences</taxon>
        <taxon>metagenomes</taxon>
        <taxon>ecological metagenomes</taxon>
    </lineage>
</organism>
<dbReference type="AlphaFoldDB" id="X1VPU6"/>
<feature type="non-terminal residue" evidence="1">
    <location>
        <position position="1"/>
    </location>
</feature>
<name>X1VPU6_9ZZZZ</name>